<protein>
    <recommendedName>
        <fullName evidence="2">Peroxisomal biogenesis factor 3</fullName>
    </recommendedName>
    <alternativeName>
        <fullName evidence="5">Peroxisomal assembly protein PEX3</fullName>
    </alternativeName>
</protein>
<evidence type="ECO:0000313" key="7">
    <source>
        <dbReference type="Proteomes" id="UP001175271"/>
    </source>
</evidence>
<evidence type="ECO:0000256" key="4">
    <source>
        <dbReference type="ARBA" id="ARBA00025338"/>
    </source>
</evidence>
<dbReference type="EMBL" id="JAUCMV010000004">
    <property type="protein sequence ID" value="KAK0407511.1"/>
    <property type="molecule type" value="Genomic_DNA"/>
</dbReference>
<accession>A0AA39HKE6</accession>
<evidence type="ECO:0000256" key="5">
    <source>
        <dbReference type="ARBA" id="ARBA00029630"/>
    </source>
</evidence>
<evidence type="ECO:0000256" key="1">
    <source>
        <dbReference type="ARBA" id="ARBA00011494"/>
    </source>
</evidence>
<comment type="function">
    <text evidence="4">Involved in peroxisome biosynthesis and integrity. Assembles membrane vesicles before the matrix proteins are translocated. As a docking factor for PEX19, is necessary for the import of peroxisomal membrane proteins in the peroxisomes.</text>
</comment>
<dbReference type="InterPro" id="IPR006966">
    <property type="entry name" value="Peroxin-3"/>
</dbReference>
<evidence type="ECO:0000256" key="2">
    <source>
        <dbReference type="ARBA" id="ARBA00014294"/>
    </source>
</evidence>
<gene>
    <name evidence="6" type="ORF">QR680_019232</name>
</gene>
<sequence>METAWKCYDFVKRNRGKIIVAGTVTGGVLFAKHLYETNQQKSEELHVDHAQVAAARCQYIFDSNHRSCETKVVELIPCIRNLLENYYNVEYLITMLRGDTLNQAEKVEIWGKLKVMSVARVVAAAYSYSALVHVMKCQMSIVSAGIYGTMQTSEKPKSSGWLSYLPEAISSQFRGNDTPALPSSHASQEVFLRCIQYFTSAGISQLFEAIYNMTSDVVRDIELTAKLTCSEVNAMLTTLFSQVEQLDLAKFVVPGFGENASLNELLERLVFIVQSEKFKNNLRNSLDPFLEAAMTSIVTAHGRTEAKPFAKIIPTIADAFFSVASTDFDSPVQNCICSSELYRLSKDVFNANIMDSIR</sequence>
<keyword evidence="3" id="KW-0962">Peroxisome biogenesis</keyword>
<name>A0AA39HKE6_9BILA</name>
<organism evidence="6 7">
    <name type="scientific">Steinernema hermaphroditum</name>
    <dbReference type="NCBI Taxonomy" id="289476"/>
    <lineage>
        <taxon>Eukaryota</taxon>
        <taxon>Metazoa</taxon>
        <taxon>Ecdysozoa</taxon>
        <taxon>Nematoda</taxon>
        <taxon>Chromadorea</taxon>
        <taxon>Rhabditida</taxon>
        <taxon>Tylenchina</taxon>
        <taxon>Panagrolaimomorpha</taxon>
        <taxon>Strongyloidoidea</taxon>
        <taxon>Steinernematidae</taxon>
        <taxon>Steinernema</taxon>
    </lineage>
</organism>
<keyword evidence="7" id="KW-1185">Reference proteome</keyword>
<dbReference type="AlphaFoldDB" id="A0AA39HKE6"/>
<comment type="subunit">
    <text evidence="1">Interacts with PEX19.</text>
</comment>
<comment type="caution">
    <text evidence="6">The sequence shown here is derived from an EMBL/GenBank/DDBJ whole genome shotgun (WGS) entry which is preliminary data.</text>
</comment>
<dbReference type="Proteomes" id="UP001175271">
    <property type="component" value="Unassembled WGS sequence"/>
</dbReference>
<evidence type="ECO:0000313" key="6">
    <source>
        <dbReference type="EMBL" id="KAK0407511.1"/>
    </source>
</evidence>
<dbReference type="PANTHER" id="PTHR28080">
    <property type="entry name" value="PEROXISOMAL BIOGENESIS FACTOR 3"/>
    <property type="match status" value="1"/>
</dbReference>
<dbReference type="PANTHER" id="PTHR28080:SF1">
    <property type="entry name" value="PEROXISOMAL BIOGENESIS FACTOR 3"/>
    <property type="match status" value="1"/>
</dbReference>
<dbReference type="GO" id="GO:0005778">
    <property type="term" value="C:peroxisomal membrane"/>
    <property type="evidence" value="ECO:0007669"/>
    <property type="project" value="InterPro"/>
</dbReference>
<dbReference type="GO" id="GO:0030674">
    <property type="term" value="F:protein-macromolecule adaptor activity"/>
    <property type="evidence" value="ECO:0007669"/>
    <property type="project" value="TreeGrafter"/>
</dbReference>
<proteinExistence type="predicted"/>
<reference evidence="6" key="1">
    <citation type="submission" date="2023-06" db="EMBL/GenBank/DDBJ databases">
        <title>Genomic analysis of the entomopathogenic nematode Steinernema hermaphroditum.</title>
        <authorList>
            <person name="Schwarz E.M."/>
            <person name="Heppert J.K."/>
            <person name="Baniya A."/>
            <person name="Schwartz H.T."/>
            <person name="Tan C.-H."/>
            <person name="Antoshechkin I."/>
            <person name="Sternberg P.W."/>
            <person name="Goodrich-Blair H."/>
            <person name="Dillman A.R."/>
        </authorList>
    </citation>
    <scope>NUCLEOTIDE SEQUENCE</scope>
    <source>
        <strain evidence="6">PS9179</strain>
        <tissue evidence="6">Whole animal</tissue>
    </source>
</reference>
<evidence type="ECO:0000256" key="3">
    <source>
        <dbReference type="ARBA" id="ARBA00022593"/>
    </source>
</evidence>
<dbReference type="GO" id="GO:0045046">
    <property type="term" value="P:protein import into peroxisome membrane"/>
    <property type="evidence" value="ECO:0007669"/>
    <property type="project" value="TreeGrafter"/>
</dbReference>